<accession>A0A2T0LUL5</accession>
<dbReference type="InterPro" id="IPR005303">
    <property type="entry name" value="MOCOS_middle"/>
</dbReference>
<dbReference type="SUPFAM" id="SSF50800">
    <property type="entry name" value="PK beta-barrel domain-like"/>
    <property type="match status" value="1"/>
</dbReference>
<name>A0A2T0LUL5_9PSEU</name>
<comment type="caution">
    <text evidence="2">The sequence shown here is derived from an EMBL/GenBank/DDBJ whole genome shotgun (WGS) entry which is preliminary data.</text>
</comment>
<dbReference type="PROSITE" id="PS51340">
    <property type="entry name" value="MOSC"/>
    <property type="match status" value="1"/>
</dbReference>
<dbReference type="PANTHER" id="PTHR14237:SF19">
    <property type="entry name" value="MITOCHONDRIAL AMIDOXIME REDUCING COMPONENT 1"/>
    <property type="match status" value="1"/>
</dbReference>
<sequence length="275" mass="29280">MAHVAELVTYPVKGCAGTRLERAELTPAGLEHDRTFTVVGEDGVFRSQRRHPALAAVRPSVVGGGERLVLAAPGHGELEMPVAAEGRRLDVSVFTWRGKGVDQGDEVAAWFSDVLGAPSRLVRVAPEHERVSSGETPGTTGFADGHAVLVTSHESLDLLNERIAGAGGEPVPMARFRPNVVVGGWGEPHAEDRVRRMRVGDAELGYAKVCVRCTVPMVDQETGRKAGPEPIRTLAGYRRSPEGGVTFGMKAAVVRPGRVGVGDEVEVETWVASLT</sequence>
<keyword evidence="3" id="KW-1185">Reference proteome</keyword>
<dbReference type="RefSeq" id="WP_106178981.1">
    <property type="nucleotide sequence ID" value="NZ_PVNH01000005.1"/>
</dbReference>
<dbReference type="PANTHER" id="PTHR14237">
    <property type="entry name" value="MOLYBDOPTERIN COFACTOR SULFURASE MOSC"/>
    <property type="match status" value="1"/>
</dbReference>
<feature type="domain" description="MOSC" evidence="1">
    <location>
        <begin position="119"/>
        <end position="268"/>
    </location>
</feature>
<protein>
    <recommendedName>
        <fullName evidence="1">MOSC domain-containing protein</fullName>
    </recommendedName>
</protein>
<dbReference type="GO" id="GO:0003824">
    <property type="term" value="F:catalytic activity"/>
    <property type="evidence" value="ECO:0007669"/>
    <property type="project" value="InterPro"/>
</dbReference>
<proteinExistence type="predicted"/>
<dbReference type="Pfam" id="PF03473">
    <property type="entry name" value="MOSC"/>
    <property type="match status" value="1"/>
</dbReference>
<reference evidence="2 3" key="1">
    <citation type="submission" date="2018-03" db="EMBL/GenBank/DDBJ databases">
        <title>Genomic Encyclopedia of Type Strains, Phase III (KMG-III): the genomes of soil and plant-associated and newly described type strains.</title>
        <authorList>
            <person name="Whitman W."/>
        </authorList>
    </citation>
    <scope>NUCLEOTIDE SEQUENCE [LARGE SCALE GENOMIC DNA]</scope>
    <source>
        <strain evidence="2 3">CGMCC 4.7125</strain>
    </source>
</reference>
<dbReference type="AlphaFoldDB" id="A0A2T0LUL5"/>
<dbReference type="InterPro" id="IPR011037">
    <property type="entry name" value="Pyrv_Knase-like_insert_dom_sf"/>
</dbReference>
<dbReference type="InterPro" id="IPR005302">
    <property type="entry name" value="MoCF_Sase_C"/>
</dbReference>
<organism evidence="2 3">
    <name type="scientific">Prauserella shujinwangii</name>
    <dbReference type="NCBI Taxonomy" id="1453103"/>
    <lineage>
        <taxon>Bacteria</taxon>
        <taxon>Bacillati</taxon>
        <taxon>Actinomycetota</taxon>
        <taxon>Actinomycetes</taxon>
        <taxon>Pseudonocardiales</taxon>
        <taxon>Pseudonocardiaceae</taxon>
        <taxon>Prauserella</taxon>
    </lineage>
</organism>
<evidence type="ECO:0000313" key="3">
    <source>
        <dbReference type="Proteomes" id="UP000238362"/>
    </source>
</evidence>
<dbReference type="SUPFAM" id="SSF141673">
    <property type="entry name" value="MOSC N-terminal domain-like"/>
    <property type="match status" value="1"/>
</dbReference>
<dbReference type="Pfam" id="PF03476">
    <property type="entry name" value="MOSC_N"/>
    <property type="match status" value="1"/>
</dbReference>
<dbReference type="Proteomes" id="UP000238362">
    <property type="component" value="Unassembled WGS sequence"/>
</dbReference>
<evidence type="ECO:0000259" key="1">
    <source>
        <dbReference type="PROSITE" id="PS51340"/>
    </source>
</evidence>
<dbReference type="EMBL" id="PVNH01000005">
    <property type="protein sequence ID" value="PRX47469.1"/>
    <property type="molecule type" value="Genomic_DNA"/>
</dbReference>
<evidence type="ECO:0000313" key="2">
    <source>
        <dbReference type="EMBL" id="PRX47469.1"/>
    </source>
</evidence>
<gene>
    <name evidence="2" type="ORF">B0I33_10547</name>
</gene>
<dbReference type="GO" id="GO:0030170">
    <property type="term" value="F:pyridoxal phosphate binding"/>
    <property type="evidence" value="ECO:0007669"/>
    <property type="project" value="InterPro"/>
</dbReference>
<dbReference type="GO" id="GO:0030151">
    <property type="term" value="F:molybdenum ion binding"/>
    <property type="evidence" value="ECO:0007669"/>
    <property type="project" value="InterPro"/>
</dbReference>
<dbReference type="OrthoDB" id="9793178at2"/>